<evidence type="ECO:0000256" key="2">
    <source>
        <dbReference type="ARBA" id="ARBA00022737"/>
    </source>
</evidence>
<dbReference type="PANTHER" id="PTHR16026:SF0">
    <property type="entry name" value="CARTILAGE ACIDIC PROTEIN 1"/>
    <property type="match status" value="1"/>
</dbReference>
<keyword evidence="2" id="KW-0677">Repeat</keyword>
<dbReference type="InterPro" id="IPR027039">
    <property type="entry name" value="Crtac1"/>
</dbReference>
<dbReference type="PROSITE" id="PS51257">
    <property type="entry name" value="PROKAR_LIPOPROTEIN"/>
    <property type="match status" value="1"/>
</dbReference>
<dbReference type="InterPro" id="IPR011519">
    <property type="entry name" value="UnbV_ASPIC"/>
</dbReference>
<evidence type="ECO:0000313" key="7">
    <source>
        <dbReference type="Proteomes" id="UP000316714"/>
    </source>
</evidence>
<dbReference type="InterPro" id="IPR028994">
    <property type="entry name" value="Integrin_alpha_N"/>
</dbReference>
<feature type="domain" description="ASPIC/UnbV" evidence="5">
    <location>
        <begin position="569"/>
        <end position="636"/>
    </location>
</feature>
<evidence type="ECO:0000256" key="3">
    <source>
        <dbReference type="ARBA" id="ARBA00023180"/>
    </source>
</evidence>
<feature type="domain" description="ASPIC/UnbV" evidence="5">
    <location>
        <begin position="1181"/>
        <end position="1238"/>
    </location>
</feature>
<evidence type="ECO:0000259" key="5">
    <source>
        <dbReference type="Pfam" id="PF07593"/>
    </source>
</evidence>
<comment type="caution">
    <text evidence="6">The sequence shown here is derived from an EMBL/GenBank/DDBJ whole genome shotgun (WGS) entry which is preliminary data.</text>
</comment>
<feature type="compositionally biased region" description="Polar residues" evidence="4">
    <location>
        <begin position="27"/>
        <end position="51"/>
    </location>
</feature>
<dbReference type="Proteomes" id="UP000316714">
    <property type="component" value="Unassembled WGS sequence"/>
</dbReference>
<name>A0A5C5VFW9_9BACT</name>
<dbReference type="PANTHER" id="PTHR16026">
    <property type="entry name" value="CARTILAGE ACIDIC PROTEIN 1"/>
    <property type="match status" value="1"/>
</dbReference>
<dbReference type="InterPro" id="IPR013517">
    <property type="entry name" value="FG-GAP"/>
</dbReference>
<dbReference type="Pfam" id="PF07593">
    <property type="entry name" value="UnbV_ASPIC"/>
    <property type="match status" value="2"/>
</dbReference>
<dbReference type="Gene3D" id="2.130.10.130">
    <property type="entry name" value="Integrin alpha, N-terminal"/>
    <property type="match status" value="3"/>
</dbReference>
<evidence type="ECO:0000256" key="4">
    <source>
        <dbReference type="SAM" id="MobiDB-lite"/>
    </source>
</evidence>
<keyword evidence="1" id="KW-0732">Signal</keyword>
<proteinExistence type="predicted"/>
<keyword evidence="3" id="KW-0325">Glycoprotein</keyword>
<gene>
    <name evidence="6" type="ORF">KOR34_15010</name>
</gene>
<dbReference type="SMART" id="SM00191">
    <property type="entry name" value="Int_alpha"/>
    <property type="match status" value="3"/>
</dbReference>
<protein>
    <submittedName>
        <fullName evidence="6">ASPIC and UnbV</fullName>
    </submittedName>
</protein>
<dbReference type="EMBL" id="SIHJ01000001">
    <property type="protein sequence ID" value="TWT36595.1"/>
    <property type="molecule type" value="Genomic_DNA"/>
</dbReference>
<organism evidence="6 7">
    <name type="scientific">Posidoniimonas corsicana</name>
    <dbReference type="NCBI Taxonomy" id="1938618"/>
    <lineage>
        <taxon>Bacteria</taxon>
        <taxon>Pseudomonadati</taxon>
        <taxon>Planctomycetota</taxon>
        <taxon>Planctomycetia</taxon>
        <taxon>Pirellulales</taxon>
        <taxon>Lacipirellulaceae</taxon>
        <taxon>Posidoniimonas</taxon>
    </lineage>
</organism>
<feature type="region of interest" description="Disordered" evidence="4">
    <location>
        <begin position="27"/>
        <end position="59"/>
    </location>
</feature>
<dbReference type="InterPro" id="IPR013519">
    <property type="entry name" value="Int_alpha_beta-p"/>
</dbReference>
<sequence>MRDEYVGLLISMATLFAILSIAGCSSNDSEPTTAESLTSYERSTSRSSPNTDRGYAGVNLASPSVGESEGFTLLSPADTGVSFINEVDAGHPLKRLYHSGFVCGGVSIGDVDGDGTPDLFLTSGPGQNRLYRQSGPFRFEDITEESRVSGGDSWGAGAAMADIDNDGDLDIYVCNYDSPNQLFLNNGRGRFREAADEYGLGIVDASMTPAFCDYDRDGDLDLYVLTNRLYRQGGRPSRPPYSVRDGHPYVLPEYQKYYVLKHHGGSKYSIDNTGRPDRLLRNNGDGTFTDVSVKTGVTEAGHGLSITWWDYNHDGWPDAYVGNDFNDPDHLYRNNGDGTFTDVAVSAIPHSSWFSMGADFADLNDDCRFDLLVADMSATSHYGRMTTMLVMNADKISRITARPPQVMKNALYINSGAERFYEAAELAGLADSDWTWAIKLADFDNDGRNDAYFSNGTVREFTHADHPMDAQQMIGRTEWDHYEGSPPKPQKNLAFRNLGDLRFENVSQAWGLDKLAMSYAAAYSDLDRDGDLDLVVANLDEPVSVYRNDLSEGARLLVALRGERSNRQGIGATVSIETAAGRQIRMISPQTGFLSGNEAVAHFGLGTEKRVERLVVDWPSGHRQEVRGIQANQLVTMQEPPAEESDAIDEVSEAGNRRTTWFRAIGAPGGIEHEETPFDDFAAQPLLPRRLSQLGPSIAVADYDNDGDDDFYFGGAAGQAGQLAVNDGRRRFRVVSITAFEADAACEDMGAVWFDVEGDGDLDLYVSSGGIESQAGGEAYADRLYLNDGSGGLTPALANAHPGLRDSGSGVAAADFDRDGDVDLVVGARVIPGEYPRAAATRLLENRNGRLVDATQHVAPELLSAGLVTSVIWSDADGDGWVDLLLTTEWGPIRLLKNSQGRLVESTDAAGLARLTGWWNGIAARDLDGDEDIDYVVTNWGLNSRYKATERRPAVLYYGDFDGLGDKQLLEAEYEGDTLVPVRNMSSASRVMPHLRMMYDSHDQFATSSLEELYTADALADAQKLTATTLASGVLINDGSGAFEFRPFPRIAQVAPSFGVVVSEFNGDGTADVYLVQNFAGAAAESGRMDGGMSTMLTGRGDATFAAVSPSESGLVAPGDATAVVQCFSGKQSQAPLLLVGVNDGQLQAFDWAEEKGPAGETSRPYFVRVKLDGPGGNPLGYGARVTLRSASGPPQTAELCAGSGYLSQNSSALVFGTPHSSEDAELEVWWPDGARSSHALSPSPIQTLHYPEQ</sequence>
<evidence type="ECO:0000256" key="1">
    <source>
        <dbReference type="ARBA" id="ARBA00022729"/>
    </source>
</evidence>
<dbReference type="Pfam" id="PF13517">
    <property type="entry name" value="FG-GAP_3"/>
    <property type="match status" value="5"/>
</dbReference>
<reference evidence="6 7" key="1">
    <citation type="submission" date="2019-02" db="EMBL/GenBank/DDBJ databases">
        <title>Deep-cultivation of Planctomycetes and their phenomic and genomic characterization uncovers novel biology.</title>
        <authorList>
            <person name="Wiegand S."/>
            <person name="Jogler M."/>
            <person name="Boedeker C."/>
            <person name="Pinto D."/>
            <person name="Vollmers J."/>
            <person name="Rivas-Marin E."/>
            <person name="Kohn T."/>
            <person name="Peeters S.H."/>
            <person name="Heuer A."/>
            <person name="Rast P."/>
            <person name="Oberbeckmann S."/>
            <person name="Bunk B."/>
            <person name="Jeske O."/>
            <person name="Meyerdierks A."/>
            <person name="Storesund J.E."/>
            <person name="Kallscheuer N."/>
            <person name="Luecker S."/>
            <person name="Lage O.M."/>
            <person name="Pohl T."/>
            <person name="Merkel B.J."/>
            <person name="Hornburger P."/>
            <person name="Mueller R.-W."/>
            <person name="Bruemmer F."/>
            <person name="Labrenz M."/>
            <person name="Spormann A.M."/>
            <person name="Op Den Camp H."/>
            <person name="Overmann J."/>
            <person name="Amann R."/>
            <person name="Jetten M.S.M."/>
            <person name="Mascher T."/>
            <person name="Medema M.H."/>
            <person name="Devos D.P."/>
            <person name="Kaster A.-K."/>
            <person name="Ovreas L."/>
            <person name="Rohde M."/>
            <person name="Galperin M.Y."/>
            <person name="Jogler C."/>
        </authorList>
    </citation>
    <scope>NUCLEOTIDE SEQUENCE [LARGE SCALE GENOMIC DNA]</scope>
    <source>
        <strain evidence="6 7">KOR34</strain>
    </source>
</reference>
<keyword evidence="7" id="KW-1185">Reference proteome</keyword>
<dbReference type="SUPFAM" id="SSF69318">
    <property type="entry name" value="Integrin alpha N-terminal domain"/>
    <property type="match status" value="3"/>
</dbReference>
<dbReference type="AlphaFoldDB" id="A0A5C5VFW9"/>
<accession>A0A5C5VFW9</accession>
<evidence type="ECO:0000313" key="6">
    <source>
        <dbReference type="EMBL" id="TWT36595.1"/>
    </source>
</evidence>